<accession>A0A8H9L4N5</accession>
<sequence>MQALMPDAIPFTDSPDIQVRVEVLFMPSHSQPGRLVFAYIIHIENRSDQTWKLLARHWDIVDGLGRETSVDGEGVVGEQPVLPPGGSFTYDSFVTLEAAPGHMGGHYVMQDAWGARARVPIAPFILAEPGARTLN</sequence>
<dbReference type="InterPro" id="IPR036767">
    <property type="entry name" value="ApaG_sf"/>
</dbReference>
<dbReference type="GO" id="GO:0070987">
    <property type="term" value="P:error-free translesion synthesis"/>
    <property type="evidence" value="ECO:0007669"/>
    <property type="project" value="TreeGrafter"/>
</dbReference>
<evidence type="ECO:0000313" key="3">
    <source>
        <dbReference type="Proteomes" id="UP000600547"/>
    </source>
</evidence>
<comment type="caution">
    <text evidence="2">The sequence shown here is derived from an EMBL/GenBank/DDBJ whole genome shotgun (WGS) entry which is preliminary data.</text>
</comment>
<name>A0A8H9L4N5_9DEIO</name>
<dbReference type="SUPFAM" id="SSF110069">
    <property type="entry name" value="ApaG-like"/>
    <property type="match status" value="1"/>
</dbReference>
<dbReference type="InterPro" id="IPR007474">
    <property type="entry name" value="ApaG_domain"/>
</dbReference>
<dbReference type="PANTHER" id="PTHR14289">
    <property type="entry name" value="F-BOX ONLY PROTEIN 3"/>
    <property type="match status" value="1"/>
</dbReference>
<organism evidence="2 3">
    <name type="scientific">Deinococcus arenae</name>
    <dbReference type="NCBI Taxonomy" id="1452751"/>
    <lineage>
        <taxon>Bacteria</taxon>
        <taxon>Thermotogati</taxon>
        <taxon>Deinococcota</taxon>
        <taxon>Deinococci</taxon>
        <taxon>Deinococcales</taxon>
        <taxon>Deinococcaceae</taxon>
        <taxon>Deinococcus</taxon>
    </lineage>
</organism>
<dbReference type="PANTHER" id="PTHR14289:SF16">
    <property type="entry name" value="POLYMERASE DELTA-INTERACTING PROTEIN 2"/>
    <property type="match status" value="1"/>
</dbReference>
<dbReference type="PROSITE" id="PS51087">
    <property type="entry name" value="APAG"/>
    <property type="match status" value="1"/>
</dbReference>
<dbReference type="Pfam" id="PF04379">
    <property type="entry name" value="DUF525"/>
    <property type="match status" value="1"/>
</dbReference>
<dbReference type="Proteomes" id="UP000600547">
    <property type="component" value="Unassembled WGS sequence"/>
</dbReference>
<reference evidence="3" key="1">
    <citation type="journal article" date="2019" name="Int. J. Syst. Evol. Microbiol.">
        <title>The Global Catalogue of Microorganisms (GCM) 10K type strain sequencing project: providing services to taxonomists for standard genome sequencing and annotation.</title>
        <authorList>
            <consortium name="The Broad Institute Genomics Platform"/>
            <consortium name="The Broad Institute Genome Sequencing Center for Infectious Disease"/>
            <person name="Wu L."/>
            <person name="Ma J."/>
        </authorList>
    </citation>
    <scope>NUCLEOTIDE SEQUENCE [LARGE SCALE GENOMIC DNA]</scope>
    <source>
        <strain evidence="3">JCM 31047</strain>
    </source>
</reference>
<evidence type="ECO:0000313" key="2">
    <source>
        <dbReference type="EMBL" id="GGM29009.1"/>
    </source>
</evidence>
<feature type="domain" description="ApaG" evidence="1">
    <location>
        <begin position="11"/>
        <end position="133"/>
    </location>
</feature>
<keyword evidence="3" id="KW-1185">Reference proteome</keyword>
<gene>
    <name evidence="2" type="primary">apaG</name>
    <name evidence="2" type="ORF">GCM10008956_01290</name>
</gene>
<protein>
    <submittedName>
        <fullName evidence="2">Protein ApaG</fullName>
    </submittedName>
</protein>
<dbReference type="AlphaFoldDB" id="A0A8H9L4N5"/>
<proteinExistence type="predicted"/>
<dbReference type="EMBL" id="BMQG01000001">
    <property type="protein sequence ID" value="GGM29009.1"/>
    <property type="molecule type" value="Genomic_DNA"/>
</dbReference>
<dbReference type="NCBIfam" id="NF003967">
    <property type="entry name" value="PRK05461.1"/>
    <property type="match status" value="1"/>
</dbReference>
<dbReference type="Gene3D" id="2.60.40.1470">
    <property type="entry name" value="ApaG domain"/>
    <property type="match status" value="1"/>
</dbReference>
<evidence type="ECO:0000259" key="1">
    <source>
        <dbReference type="PROSITE" id="PS51087"/>
    </source>
</evidence>